<feature type="coiled-coil region" evidence="2">
    <location>
        <begin position="713"/>
        <end position="747"/>
    </location>
</feature>
<feature type="region of interest" description="Disordered" evidence="3">
    <location>
        <begin position="775"/>
        <end position="845"/>
    </location>
</feature>
<feature type="domain" description="PH" evidence="4">
    <location>
        <begin position="1143"/>
        <end position="1246"/>
    </location>
</feature>
<keyword evidence="1 2" id="KW-0175">Coiled coil</keyword>
<feature type="region of interest" description="Disordered" evidence="3">
    <location>
        <begin position="62"/>
        <end position="314"/>
    </location>
</feature>
<dbReference type="SUPFAM" id="SSF50729">
    <property type="entry name" value="PH domain-like"/>
    <property type="match status" value="1"/>
</dbReference>
<evidence type="ECO:0000259" key="4">
    <source>
        <dbReference type="PROSITE" id="PS50003"/>
    </source>
</evidence>
<feature type="compositionally biased region" description="Basic and acidic residues" evidence="3">
    <location>
        <begin position="121"/>
        <end position="130"/>
    </location>
</feature>
<dbReference type="InterPro" id="IPR011993">
    <property type="entry name" value="PH-like_dom_sf"/>
</dbReference>
<dbReference type="Proteomes" id="UP001108240">
    <property type="component" value="Unplaced"/>
</dbReference>
<dbReference type="PANTHER" id="PTHR12156:SF21">
    <property type="entry name" value="PLECKSTRIN HOMOLOGY-LIKE DOMAIN FAMILY B MEMBER 2"/>
    <property type="match status" value="1"/>
</dbReference>
<dbReference type="GO" id="GO:0070507">
    <property type="term" value="P:regulation of microtubule cytoskeleton organization"/>
    <property type="evidence" value="ECO:0007669"/>
    <property type="project" value="TreeGrafter"/>
</dbReference>
<evidence type="ECO:0000256" key="3">
    <source>
        <dbReference type="SAM" id="MobiDB-lite"/>
    </source>
</evidence>
<feature type="compositionally biased region" description="Polar residues" evidence="3">
    <location>
        <begin position="224"/>
        <end position="234"/>
    </location>
</feature>
<feature type="compositionally biased region" description="Low complexity" evidence="3">
    <location>
        <begin position="819"/>
        <end position="833"/>
    </location>
</feature>
<feature type="compositionally biased region" description="Polar residues" evidence="3">
    <location>
        <begin position="296"/>
        <end position="314"/>
    </location>
</feature>
<dbReference type="SMART" id="SM00233">
    <property type="entry name" value="PH"/>
    <property type="match status" value="1"/>
</dbReference>
<feature type="compositionally biased region" description="Polar residues" evidence="3">
    <location>
        <begin position="261"/>
        <end position="284"/>
    </location>
</feature>
<feature type="compositionally biased region" description="Polar residues" evidence="3">
    <location>
        <begin position="62"/>
        <end position="74"/>
    </location>
</feature>
<feature type="region of interest" description="Disordered" evidence="3">
    <location>
        <begin position="344"/>
        <end position="382"/>
    </location>
</feature>
<sequence length="1253" mass="141091">MKSMLPQKSPVSPLVYSTDYLKFSSDFSHCLGGSGSRGMRSVSELRDLMDTLQKKKQALENSLRANGDSSPSYFSMTQSPPTTPSPISYQEQTRRLYSSERPPLAAKVPAHSSSSMPPSPRRSDPRERDAPLPYSRPMTRNQSQDSLLVNTSDSRRVGTSGSALSMWNGSSTGVTDSLPPMPVGGSGAASMPSSPRLSRRFQTPDAGRNGGLEPTPRQRKYSAGSLTGMSSHSRSLPRLYRPADTQLTLPPSCRSPDAQFSRPTGSNHQNGHSEVVSISLSNKPGTKHTVIPPDVSMTSGEATSPRQAKKVSLTSTSCYSELDRQAMRGPSPALEIGLGERRQSFGKAGLGPPSGFRERKGSISSLSGKEELQDYHQRQRDERLREQEVERLERQRLETILNLCSGLGRAEQDKTGLAVADLQKINKELEKLQVSDDESTFSDSASLSASISAENDYGLKAQETQASKERQVRQRKNSGHREARVETAVLGSAPTPSPRLTRIHKTAEDDTQLKLDVRRLEEERIQVLNNMEELELKIKDLDNQMEESIRELEVERALLEGEQDSEMAQLQQEKDALEQLKEKMADIENKAQMEKSQDKAKLDVERVKLERLAHLLAEQKTQLDTCPEALKEQLQLQLCRDAETLEVETKRFEDLEFQQLERESRQDEEKETQTQHILREIAEHQRSTVTRKERLLALKKQYTQISQQAQRDKDNFVKEKNNLQMMLQREKENLANLEKKYSELTGALGFPVSPISMKEGYVTVNEINELYSQLGVDPTPAPLPTQAQSSPDTPATGTDPSPEPSPVESTAPPAEGEHSPSSCPLSSSIPSSSFTACSRPNSKPPSVHWPEDMVTFLNPSPPPPPLPAKKQRHYRQHFRTLEERKWYGKGGGAHLSDTLPRKKTQPTITPQFTCATLGRNVPSKSHPPLAQSSSCGSVLNRALAISPKETHMDTHRLHKGHSQQHIGEEHRMRLSDLGGRASSQTNVYLDSFGYQDNGRAFDTLSVDSSDSMETSISACSPDNVSSASTSNVSKMEEMERLLREAQAEKHRLLEHREREMENKSRALEEERRRREELEKRLQEETSRRQKLIEREVKLREKQRAQSRPLTRYLPVRKDDFDLRGHIDSAGHNTETCYHVSITEKTCRGFLIKMGGKIKTWKKRWFVFDRNRRTLSYYADKHEAKLKGVIYFQAIEEVYYDHLKSAHKSPNPSLTFSVKTHDRVYYMVAPSPEAMRIWMDVIVTGAEGYTQFMI</sequence>
<reference evidence="5" key="2">
    <citation type="submission" date="2025-09" db="UniProtKB">
        <authorList>
            <consortium name="Ensembl"/>
        </authorList>
    </citation>
    <scope>IDENTIFICATION</scope>
</reference>
<feature type="compositionally biased region" description="Low complexity" evidence="3">
    <location>
        <begin position="75"/>
        <end position="88"/>
    </location>
</feature>
<dbReference type="InterPro" id="IPR037810">
    <property type="entry name" value="PHLDB1/2/3_PH"/>
</dbReference>
<feature type="compositionally biased region" description="Basic and acidic residues" evidence="3">
    <location>
        <begin position="368"/>
        <end position="382"/>
    </location>
</feature>
<feature type="compositionally biased region" description="Polar residues" evidence="3">
    <location>
        <begin position="785"/>
        <end position="799"/>
    </location>
</feature>
<proteinExistence type="predicted"/>
<protein>
    <submittedName>
        <fullName evidence="5">Pleckstrin homology-like domain, family B, member 2b</fullName>
    </submittedName>
</protein>
<reference evidence="5" key="1">
    <citation type="submission" date="2025-08" db="UniProtKB">
        <authorList>
            <consortium name="Ensembl"/>
        </authorList>
    </citation>
    <scope>IDENTIFICATION</scope>
</reference>
<dbReference type="FunFam" id="2.30.29.30:FF:000006">
    <property type="entry name" value="Pleckstrin homology like domain family B member 1"/>
    <property type="match status" value="1"/>
</dbReference>
<evidence type="ECO:0000256" key="1">
    <source>
        <dbReference type="ARBA" id="ARBA00023054"/>
    </source>
</evidence>
<dbReference type="InterPro" id="IPR052212">
    <property type="entry name" value="PH-like_domain"/>
</dbReference>
<keyword evidence="6" id="KW-1185">Reference proteome</keyword>
<organism evidence="5 6">
    <name type="scientific">Cyprinus carpio carpio</name>
    <dbReference type="NCBI Taxonomy" id="630221"/>
    <lineage>
        <taxon>Eukaryota</taxon>
        <taxon>Metazoa</taxon>
        <taxon>Chordata</taxon>
        <taxon>Craniata</taxon>
        <taxon>Vertebrata</taxon>
        <taxon>Euteleostomi</taxon>
        <taxon>Actinopterygii</taxon>
        <taxon>Neopterygii</taxon>
        <taxon>Teleostei</taxon>
        <taxon>Ostariophysi</taxon>
        <taxon>Cypriniformes</taxon>
        <taxon>Cyprinidae</taxon>
        <taxon>Cyprininae</taxon>
        <taxon>Cyprinus</taxon>
    </lineage>
</organism>
<dbReference type="Ensembl" id="ENSCCRT00000195303.1">
    <property type="protein sequence ID" value="ENSCCRP00000129579.1"/>
    <property type="gene ID" value="ENSCCRG00000048684.2"/>
</dbReference>
<feature type="region of interest" description="Disordered" evidence="3">
    <location>
        <begin position="462"/>
        <end position="483"/>
    </location>
</feature>
<dbReference type="AlphaFoldDB" id="A0A9J7Z8Z8"/>
<accession>A0A9J7Z8Z8</accession>
<evidence type="ECO:0000313" key="5">
    <source>
        <dbReference type="Ensembl" id="ENSCCRP00000129579.1"/>
    </source>
</evidence>
<dbReference type="GO" id="GO:0045180">
    <property type="term" value="C:basal cortex"/>
    <property type="evidence" value="ECO:0007669"/>
    <property type="project" value="TreeGrafter"/>
</dbReference>
<feature type="compositionally biased region" description="Polar residues" evidence="3">
    <location>
        <begin position="138"/>
        <end position="175"/>
    </location>
</feature>
<dbReference type="InterPro" id="IPR001849">
    <property type="entry name" value="PH_domain"/>
</dbReference>
<dbReference type="PROSITE" id="PS50003">
    <property type="entry name" value="PH_DOMAIN"/>
    <property type="match status" value="1"/>
</dbReference>
<evidence type="ECO:0000256" key="2">
    <source>
        <dbReference type="SAM" id="Coils"/>
    </source>
</evidence>
<dbReference type="Pfam" id="PF00169">
    <property type="entry name" value="PH"/>
    <property type="match status" value="1"/>
</dbReference>
<dbReference type="GeneTree" id="ENSGT00940000156371"/>
<evidence type="ECO:0000313" key="6">
    <source>
        <dbReference type="Proteomes" id="UP001108240"/>
    </source>
</evidence>
<feature type="coiled-coil region" evidence="2">
    <location>
        <begin position="517"/>
        <end position="610"/>
    </location>
</feature>
<feature type="coiled-coil region" evidence="2">
    <location>
        <begin position="1035"/>
        <end position="1101"/>
    </location>
</feature>
<dbReference type="CDD" id="cd14673">
    <property type="entry name" value="PH_PHLDB1_2"/>
    <property type="match status" value="1"/>
</dbReference>
<dbReference type="PANTHER" id="PTHR12156">
    <property type="entry name" value="PLECKSTRIN HOMOLOGY-LIKE DOMAIN, FAMILY B, MEMBER 3"/>
    <property type="match status" value="1"/>
</dbReference>
<dbReference type="Gene3D" id="2.30.29.30">
    <property type="entry name" value="Pleckstrin-homology domain (PH domain)/Phosphotyrosine-binding domain (PTB)"/>
    <property type="match status" value="1"/>
</dbReference>
<name>A0A9J7Z8Z8_CYPCA</name>